<reference evidence="1 2" key="1">
    <citation type="submission" date="2024-03" db="EMBL/GenBank/DDBJ databases">
        <title>Human intestinal bacterial collection.</title>
        <authorList>
            <person name="Pauvert C."/>
            <person name="Hitch T.C.A."/>
            <person name="Clavel T."/>
        </authorList>
    </citation>
    <scope>NUCLEOTIDE SEQUENCE [LARGE SCALE GENOMIC DNA]</scope>
    <source>
        <strain evidence="1 2">CLA-AA-H190</strain>
    </source>
</reference>
<dbReference type="EMBL" id="JBBMEK010000079">
    <property type="protein sequence ID" value="MEQ2365017.1"/>
    <property type="molecule type" value="Genomic_DNA"/>
</dbReference>
<dbReference type="Proteomes" id="UP001469749">
    <property type="component" value="Unassembled WGS sequence"/>
</dbReference>
<accession>A0ABV1B4E1</accession>
<gene>
    <name evidence="1" type="ORF">WMO25_07885</name>
</gene>
<protein>
    <submittedName>
        <fullName evidence="1">Uncharacterized protein</fullName>
    </submittedName>
</protein>
<proteinExistence type="predicted"/>
<name>A0ABV1B4E1_9FIRM</name>
<dbReference type="RefSeq" id="WP_349084860.1">
    <property type="nucleotide sequence ID" value="NZ_JBBMEK010000079.1"/>
</dbReference>
<organism evidence="1 2">
    <name type="scientific">Coprococcus intestinihominis</name>
    <dbReference type="NCBI Taxonomy" id="3133154"/>
    <lineage>
        <taxon>Bacteria</taxon>
        <taxon>Bacillati</taxon>
        <taxon>Bacillota</taxon>
        <taxon>Clostridia</taxon>
        <taxon>Lachnospirales</taxon>
        <taxon>Lachnospiraceae</taxon>
        <taxon>Coprococcus</taxon>
    </lineage>
</organism>
<evidence type="ECO:0000313" key="2">
    <source>
        <dbReference type="Proteomes" id="UP001469749"/>
    </source>
</evidence>
<evidence type="ECO:0000313" key="1">
    <source>
        <dbReference type="EMBL" id="MEQ2365017.1"/>
    </source>
</evidence>
<comment type="caution">
    <text evidence="1">The sequence shown here is derived from an EMBL/GenBank/DDBJ whole genome shotgun (WGS) entry which is preliminary data.</text>
</comment>
<keyword evidence="2" id="KW-1185">Reference proteome</keyword>
<sequence length="105" mass="12488">MYRFDYSLDDYLRVTDNCANHVKMLLQTRYDELEHIREAINDRYPFEDLLLKQAEVDDEKFLIHRLLEYLDSCVLERREFRREMFSDAAGSATGTTDDSGSREPV</sequence>